<evidence type="ECO:0000256" key="2">
    <source>
        <dbReference type="SAM" id="MobiDB-lite"/>
    </source>
</evidence>
<feature type="region of interest" description="Disordered" evidence="2">
    <location>
        <begin position="147"/>
        <end position="192"/>
    </location>
</feature>
<dbReference type="AlphaFoldDB" id="A0AA88IR64"/>
<evidence type="ECO:0008006" key="5">
    <source>
        <dbReference type="Google" id="ProtNLM"/>
    </source>
</evidence>
<feature type="compositionally biased region" description="Low complexity" evidence="2">
    <location>
        <begin position="161"/>
        <end position="185"/>
    </location>
</feature>
<reference evidence="3" key="1">
    <citation type="submission" date="2023-08" db="EMBL/GenBank/DDBJ databases">
        <title>Pelteobagrus vachellii genome.</title>
        <authorList>
            <person name="Liu H."/>
        </authorList>
    </citation>
    <scope>NUCLEOTIDE SEQUENCE</scope>
    <source>
        <strain evidence="3">PRFRI_2022a</strain>
        <tissue evidence="3">Muscle</tissue>
    </source>
</reference>
<evidence type="ECO:0000313" key="4">
    <source>
        <dbReference type="Proteomes" id="UP001187315"/>
    </source>
</evidence>
<feature type="coiled-coil region" evidence="1">
    <location>
        <begin position="208"/>
        <end position="243"/>
    </location>
</feature>
<feature type="coiled-coil region" evidence="1">
    <location>
        <begin position="356"/>
        <end position="419"/>
    </location>
</feature>
<gene>
    <name evidence="3" type="ORF">Q7C36_020839</name>
</gene>
<proteinExistence type="predicted"/>
<name>A0AA88IR64_TACVA</name>
<sequence length="472" mass="54056">MNLFISFCFSETISFSKNQLCFLFQFQPEETVTYVPATYTPDFVYVPDNVYPVYYPVHYSVYYPVYCPVFEPVYYHDLTPDFYPNPSTVETAVEECFLPSPQLPQDQQPVLPEWEPTLTTIQEHYDEDQDITVNNFLGGRAMFPPETVFVPQNVSPPEPASSPEALPENLSPPLSEPELASDLPPVQTDNVVSTNPSPLLLLTWGQFMDAMDAELEEAEKHKEQEVSKEKENYELLQETFEEECFLPSPQPPQDQQPVLPKWEPTLTTIQEHDDEDRDITVNNFLGGRAMFPPETVFVPQNVSPPEPASPPEALLETLSPPLSEPHLASDLPPVQTDNIASIDSSPLVPLTWGQIMDALDAELEEAQKEQEVSKEMESYELLEEKMEKLIEKKGKIEEVIDKKEKVEELNKKKKIEQRKKTVDVRKQTFAYSTQNPKGVELFIRGLDLKIDEQRLYKLFQPFGNIIRAKVNY</sequence>
<accession>A0AA88IR64</accession>
<evidence type="ECO:0000256" key="1">
    <source>
        <dbReference type="SAM" id="Coils"/>
    </source>
</evidence>
<evidence type="ECO:0000313" key="3">
    <source>
        <dbReference type="EMBL" id="KAK2821496.1"/>
    </source>
</evidence>
<protein>
    <recommendedName>
        <fullName evidence="5">RRM domain-containing protein</fullName>
    </recommendedName>
</protein>
<dbReference type="InterPro" id="IPR012677">
    <property type="entry name" value="Nucleotide-bd_a/b_plait_sf"/>
</dbReference>
<keyword evidence="4" id="KW-1185">Reference proteome</keyword>
<dbReference type="InterPro" id="IPR035979">
    <property type="entry name" value="RBD_domain_sf"/>
</dbReference>
<keyword evidence="1" id="KW-0175">Coiled coil</keyword>
<dbReference type="EMBL" id="JAVHJS010000022">
    <property type="protein sequence ID" value="KAK2821496.1"/>
    <property type="molecule type" value="Genomic_DNA"/>
</dbReference>
<dbReference type="SUPFAM" id="SSF54928">
    <property type="entry name" value="RNA-binding domain, RBD"/>
    <property type="match status" value="1"/>
</dbReference>
<dbReference type="Proteomes" id="UP001187315">
    <property type="component" value="Unassembled WGS sequence"/>
</dbReference>
<dbReference type="GO" id="GO:0003676">
    <property type="term" value="F:nucleic acid binding"/>
    <property type="evidence" value="ECO:0007669"/>
    <property type="project" value="InterPro"/>
</dbReference>
<comment type="caution">
    <text evidence="3">The sequence shown here is derived from an EMBL/GenBank/DDBJ whole genome shotgun (WGS) entry which is preliminary data.</text>
</comment>
<organism evidence="3 4">
    <name type="scientific">Tachysurus vachellii</name>
    <name type="common">Darkbarbel catfish</name>
    <name type="synonym">Pelteobagrus vachellii</name>
    <dbReference type="NCBI Taxonomy" id="175792"/>
    <lineage>
        <taxon>Eukaryota</taxon>
        <taxon>Metazoa</taxon>
        <taxon>Chordata</taxon>
        <taxon>Craniata</taxon>
        <taxon>Vertebrata</taxon>
        <taxon>Euteleostomi</taxon>
        <taxon>Actinopterygii</taxon>
        <taxon>Neopterygii</taxon>
        <taxon>Teleostei</taxon>
        <taxon>Ostariophysi</taxon>
        <taxon>Siluriformes</taxon>
        <taxon>Bagridae</taxon>
        <taxon>Tachysurus</taxon>
    </lineage>
</organism>
<dbReference type="Gene3D" id="3.30.70.330">
    <property type="match status" value="1"/>
</dbReference>